<evidence type="ECO:0000313" key="2">
    <source>
        <dbReference type="EMBL" id="ASJ07198.1"/>
    </source>
</evidence>
<keyword evidence="3" id="KW-1185">Reference proteome</keyword>
<feature type="domain" description="Cupin type-2" evidence="1">
    <location>
        <begin position="39"/>
        <end position="91"/>
    </location>
</feature>
<dbReference type="CDD" id="cd02226">
    <property type="entry name" value="cupin_YdbB-like"/>
    <property type="match status" value="1"/>
</dbReference>
<evidence type="ECO:0000313" key="3">
    <source>
        <dbReference type="Proteomes" id="UP000197418"/>
    </source>
</evidence>
<gene>
    <name evidence="2" type="ORF">A3L08_07625</name>
</gene>
<dbReference type="SUPFAM" id="SSF51182">
    <property type="entry name" value="RmlC-like cupins"/>
    <property type="match status" value="1"/>
</dbReference>
<proteinExistence type="predicted"/>
<dbReference type="EMBL" id="CP015102">
    <property type="protein sequence ID" value="ASJ07198.1"/>
    <property type="molecule type" value="Genomic_DNA"/>
</dbReference>
<reference evidence="2 3" key="1">
    <citation type="submission" date="2016-04" db="EMBL/GenBank/DDBJ databases">
        <title>Complete genome sequence of Thermococcus pacificus type strain P4.</title>
        <authorList>
            <person name="Oger P.M."/>
        </authorList>
    </citation>
    <scope>NUCLEOTIDE SEQUENCE [LARGE SCALE GENOMIC DNA]</scope>
    <source>
        <strain evidence="2 3">P-4</strain>
    </source>
</reference>
<dbReference type="Pfam" id="PF07883">
    <property type="entry name" value="Cupin_2"/>
    <property type="match status" value="1"/>
</dbReference>
<dbReference type="GO" id="GO:0016853">
    <property type="term" value="F:isomerase activity"/>
    <property type="evidence" value="ECO:0007669"/>
    <property type="project" value="UniProtKB-KW"/>
</dbReference>
<dbReference type="KEGG" id="tpaf:A3L08_07625"/>
<dbReference type="Proteomes" id="UP000197418">
    <property type="component" value="Chromosome"/>
</dbReference>
<dbReference type="InterPro" id="IPR013096">
    <property type="entry name" value="Cupin_2"/>
</dbReference>
<dbReference type="Gene3D" id="2.60.120.10">
    <property type="entry name" value="Jelly Rolls"/>
    <property type="match status" value="1"/>
</dbReference>
<dbReference type="OrthoDB" id="301394at2157"/>
<evidence type="ECO:0000259" key="1">
    <source>
        <dbReference type="Pfam" id="PF07883"/>
    </source>
</evidence>
<protein>
    <submittedName>
        <fullName evidence="2">Mannose-6-phosphate isomerase</fullName>
    </submittedName>
</protein>
<dbReference type="InterPro" id="IPR011051">
    <property type="entry name" value="RmlC_Cupin_sf"/>
</dbReference>
<keyword evidence="2" id="KW-0413">Isomerase</keyword>
<dbReference type="InterPro" id="IPR014710">
    <property type="entry name" value="RmlC-like_jellyroll"/>
</dbReference>
<name>A0A218P8U8_9EURY</name>
<dbReference type="AlphaFoldDB" id="A0A218P8U8"/>
<organism evidence="2 3">
    <name type="scientific">Thermococcus pacificus</name>
    <dbReference type="NCBI Taxonomy" id="71998"/>
    <lineage>
        <taxon>Archaea</taxon>
        <taxon>Methanobacteriati</taxon>
        <taxon>Methanobacteriota</taxon>
        <taxon>Thermococci</taxon>
        <taxon>Thermococcales</taxon>
        <taxon>Thermococcaceae</taxon>
        <taxon>Thermococcus</taxon>
    </lineage>
</organism>
<dbReference type="PANTHER" id="PTHR36114">
    <property type="entry name" value="16.7 KDA PROTEIN IN WHIE LOCUS"/>
    <property type="match status" value="1"/>
</dbReference>
<sequence length="108" mass="12571">MIPKVSLDEKIREITEPWSPVEIARVNDYVVRMALFEGEYHWHKHTNEDELFYVYRGRIVIQLRGQPDITLEEGEMAVVAKGVEHCPKALEPSYVLMFEPAELKSRGD</sequence>
<dbReference type="PANTHER" id="PTHR36114:SF1">
    <property type="entry name" value="16.7 KDA PROTEIN IN WHIE LOCUS"/>
    <property type="match status" value="1"/>
</dbReference>
<dbReference type="InterPro" id="IPR052044">
    <property type="entry name" value="PKS_Associated_Protein"/>
</dbReference>
<accession>A0A218P8U8</accession>